<organism evidence="1">
    <name type="scientific">marine metagenome</name>
    <dbReference type="NCBI Taxonomy" id="408172"/>
    <lineage>
        <taxon>unclassified sequences</taxon>
        <taxon>metagenomes</taxon>
        <taxon>ecological metagenomes</taxon>
    </lineage>
</organism>
<dbReference type="EMBL" id="UINC01207337">
    <property type="protein sequence ID" value="SVE29377.1"/>
    <property type="molecule type" value="Genomic_DNA"/>
</dbReference>
<sequence length="32" mass="3691">MNKSNYILLNGLINLAQSRLGSKIVYKTDEFF</sequence>
<dbReference type="AlphaFoldDB" id="A0A383CAH8"/>
<name>A0A383CAH8_9ZZZZ</name>
<protein>
    <submittedName>
        <fullName evidence="1">Uncharacterized protein</fullName>
    </submittedName>
</protein>
<reference evidence="1" key="1">
    <citation type="submission" date="2018-05" db="EMBL/GenBank/DDBJ databases">
        <authorList>
            <person name="Lanie J.A."/>
            <person name="Ng W.-L."/>
            <person name="Kazmierczak K.M."/>
            <person name="Andrzejewski T.M."/>
            <person name="Davidsen T.M."/>
            <person name="Wayne K.J."/>
            <person name="Tettelin H."/>
            <person name="Glass J.I."/>
            <person name="Rusch D."/>
            <person name="Podicherti R."/>
            <person name="Tsui H.-C.T."/>
            <person name="Winkler M.E."/>
        </authorList>
    </citation>
    <scope>NUCLEOTIDE SEQUENCE</scope>
</reference>
<accession>A0A383CAH8</accession>
<proteinExistence type="predicted"/>
<feature type="non-terminal residue" evidence="1">
    <location>
        <position position="32"/>
    </location>
</feature>
<evidence type="ECO:0000313" key="1">
    <source>
        <dbReference type="EMBL" id="SVE29377.1"/>
    </source>
</evidence>
<gene>
    <name evidence="1" type="ORF">METZ01_LOCUS482231</name>
</gene>